<dbReference type="CDD" id="cd14947">
    <property type="entry name" value="NBR1_like"/>
    <property type="match status" value="1"/>
</dbReference>
<evidence type="ECO:0000256" key="1">
    <source>
        <dbReference type="SAM" id="MobiDB-lite"/>
    </source>
</evidence>
<dbReference type="PROSITE" id="PS51745">
    <property type="entry name" value="PB1"/>
    <property type="match status" value="1"/>
</dbReference>
<keyword evidence="4" id="KW-1185">Reference proteome</keyword>
<dbReference type="Gene3D" id="2.60.40.10">
    <property type="entry name" value="Immunoglobulins"/>
    <property type="match status" value="1"/>
</dbReference>
<evidence type="ECO:0000313" key="4">
    <source>
        <dbReference type="Proteomes" id="UP001431209"/>
    </source>
</evidence>
<proteinExistence type="predicted"/>
<dbReference type="PANTHER" id="PTHR20930:SF0">
    <property type="entry name" value="PROTEIN ILRUN"/>
    <property type="match status" value="1"/>
</dbReference>
<feature type="region of interest" description="Disordered" evidence="1">
    <location>
        <begin position="154"/>
        <end position="196"/>
    </location>
</feature>
<evidence type="ECO:0000259" key="2">
    <source>
        <dbReference type="PROSITE" id="PS51745"/>
    </source>
</evidence>
<reference evidence="3 4" key="1">
    <citation type="submission" date="2024-03" db="EMBL/GenBank/DDBJ databases">
        <title>The Acrasis kona genome and developmental transcriptomes reveal deep origins of eukaryotic multicellular pathways.</title>
        <authorList>
            <person name="Sheikh S."/>
            <person name="Fu C.-J."/>
            <person name="Brown M.W."/>
            <person name="Baldauf S.L."/>
        </authorList>
    </citation>
    <scope>NUCLEOTIDE SEQUENCE [LARGE SCALE GENOMIC DNA]</scope>
    <source>
        <strain evidence="3 4">ATCC MYA-3509</strain>
    </source>
</reference>
<organism evidence="3 4">
    <name type="scientific">Acrasis kona</name>
    <dbReference type="NCBI Taxonomy" id="1008807"/>
    <lineage>
        <taxon>Eukaryota</taxon>
        <taxon>Discoba</taxon>
        <taxon>Heterolobosea</taxon>
        <taxon>Tetramitia</taxon>
        <taxon>Eutetramitia</taxon>
        <taxon>Acrasidae</taxon>
        <taxon>Acrasis</taxon>
    </lineage>
</organism>
<dbReference type="Pfam" id="PF16158">
    <property type="entry name" value="N_BRCA1_IG"/>
    <property type="match status" value="1"/>
</dbReference>
<feature type="domain" description="PB1" evidence="2">
    <location>
        <begin position="7"/>
        <end position="92"/>
    </location>
</feature>
<dbReference type="PANTHER" id="PTHR20930">
    <property type="entry name" value="OVARIAN CARCINOMA ANTIGEN CA125-RELATED"/>
    <property type="match status" value="1"/>
</dbReference>
<dbReference type="InterPro" id="IPR053793">
    <property type="entry name" value="PB1-like"/>
</dbReference>
<protein>
    <recommendedName>
        <fullName evidence="2">PB1 domain-containing protein</fullName>
    </recommendedName>
</protein>
<dbReference type="SMART" id="SM00666">
    <property type="entry name" value="PB1"/>
    <property type="match status" value="1"/>
</dbReference>
<dbReference type="EMBL" id="JAOPGA020001060">
    <property type="protein sequence ID" value="KAL0484656.1"/>
    <property type="molecule type" value="Genomic_DNA"/>
</dbReference>
<dbReference type="CDD" id="cd05992">
    <property type="entry name" value="PB1"/>
    <property type="match status" value="1"/>
</dbReference>
<dbReference type="Gene3D" id="3.10.20.90">
    <property type="entry name" value="Phosphatidylinositol 3-kinase Catalytic Subunit, Chain A, domain 1"/>
    <property type="match status" value="1"/>
</dbReference>
<dbReference type="SUPFAM" id="SSF54277">
    <property type="entry name" value="CAD &amp; PB1 domains"/>
    <property type="match status" value="1"/>
</dbReference>
<feature type="compositionally biased region" description="Polar residues" evidence="1">
    <location>
        <begin position="164"/>
        <end position="178"/>
    </location>
</feature>
<evidence type="ECO:0000313" key="3">
    <source>
        <dbReference type="EMBL" id="KAL0484656.1"/>
    </source>
</evidence>
<dbReference type="InterPro" id="IPR013783">
    <property type="entry name" value="Ig-like_fold"/>
</dbReference>
<dbReference type="Pfam" id="PF00564">
    <property type="entry name" value="PB1"/>
    <property type="match status" value="1"/>
</dbReference>
<accession>A0AAW2Z7H7</accession>
<gene>
    <name evidence="3" type="ORF">AKO1_003464</name>
</gene>
<dbReference type="Proteomes" id="UP001431209">
    <property type="component" value="Unassembled WGS sequence"/>
</dbReference>
<dbReference type="AlphaFoldDB" id="A0AAW2Z7H7"/>
<name>A0AAW2Z7H7_9EUKA</name>
<comment type="caution">
    <text evidence="3">The sequence shown here is derived from an EMBL/GenBank/DDBJ whole genome shotgun (WGS) entry which is preliminary data.</text>
</comment>
<dbReference type="InterPro" id="IPR032350">
    <property type="entry name" value="Nbr1_FW"/>
</dbReference>
<dbReference type="InterPro" id="IPR000270">
    <property type="entry name" value="PB1_dom"/>
</dbReference>
<sequence length="317" mass="36513">MEEETAVVEVKASLSGMNQIRRFKYKSTSFAFTTLYKTIQEIFSKSYGTFTVQYKDKDDDFITISTDDEFSYAVELLFRSNSDTLRLYLVQDDKDLDEEESDEDSDIVYNSEVPFTDILPSCIIRDIDFKVQKFRSKLMQKELKNYSKQQQKMQKQQIKKNKKTTPTVDSPAVVTTPTEPVFKPLPPQPVQQTNNNQPSRKLMARFVAHITIPDHTVLQPNTNFIKTWRFRNDSDIMWNPGCRLLFIGKQRGGDDQMNGPDGVVVNKEVHPGEEVDISVSLRSPSKSGRYVGYWRMCEGTAPAKKFGQRVWVSVLVQ</sequence>